<keyword evidence="3" id="KW-1185">Reference proteome</keyword>
<gene>
    <name evidence="2" type="ORF">H8S55_05595</name>
</gene>
<dbReference type="AlphaFoldDB" id="A0A8J6IYX0"/>
<protein>
    <submittedName>
        <fullName evidence="2">Transposase domain-containing protein</fullName>
    </submittedName>
</protein>
<sequence length="68" mass="7735">MKGAESSAIVYSIVETAKANDLEPYDYLLRVLSLLPGKGKSPSHEELERLMPWHPDVQGREVLRKRKT</sequence>
<proteinExistence type="predicted"/>
<reference evidence="2" key="1">
    <citation type="submission" date="2020-08" db="EMBL/GenBank/DDBJ databases">
        <title>Genome public.</title>
        <authorList>
            <person name="Liu C."/>
            <person name="Sun Q."/>
        </authorList>
    </citation>
    <scope>NUCLEOTIDE SEQUENCE</scope>
    <source>
        <strain evidence="2">BX5</strain>
    </source>
</reference>
<comment type="caution">
    <text evidence="2">The sequence shown here is derived from an EMBL/GenBank/DDBJ whole genome shotgun (WGS) entry which is preliminary data.</text>
</comment>
<evidence type="ECO:0000313" key="2">
    <source>
        <dbReference type="EMBL" id="MBC5716798.1"/>
    </source>
</evidence>
<dbReference type="InterPro" id="IPR039552">
    <property type="entry name" value="IS66_C"/>
</dbReference>
<dbReference type="Pfam" id="PF13817">
    <property type="entry name" value="DDE_Tnp_IS66_C"/>
    <property type="match status" value="1"/>
</dbReference>
<feature type="domain" description="Transposase IS66 C-terminal" evidence="1">
    <location>
        <begin position="12"/>
        <end position="53"/>
    </location>
</feature>
<accession>A0A8J6IYX0</accession>
<organism evidence="2 3">
    <name type="scientific">Flintibacter faecis</name>
    <dbReference type="NCBI Taxonomy" id="2763047"/>
    <lineage>
        <taxon>Bacteria</taxon>
        <taxon>Bacillati</taxon>
        <taxon>Bacillota</taxon>
        <taxon>Clostridia</taxon>
        <taxon>Eubacteriales</taxon>
        <taxon>Flintibacter</taxon>
    </lineage>
</organism>
<evidence type="ECO:0000259" key="1">
    <source>
        <dbReference type="Pfam" id="PF13817"/>
    </source>
</evidence>
<name>A0A8J6IYX0_9FIRM</name>
<dbReference type="Proteomes" id="UP000602260">
    <property type="component" value="Unassembled WGS sequence"/>
</dbReference>
<evidence type="ECO:0000313" key="3">
    <source>
        <dbReference type="Proteomes" id="UP000602260"/>
    </source>
</evidence>
<dbReference type="EMBL" id="JACOPN010000003">
    <property type="protein sequence ID" value="MBC5716798.1"/>
    <property type="molecule type" value="Genomic_DNA"/>
</dbReference>